<dbReference type="SUPFAM" id="SSF161111">
    <property type="entry name" value="Cation efflux protein transmembrane domain-like"/>
    <property type="match status" value="1"/>
</dbReference>
<evidence type="ECO:0000256" key="7">
    <source>
        <dbReference type="ARBA" id="ARBA00023136"/>
    </source>
</evidence>
<dbReference type="PANTHER" id="PTHR43840">
    <property type="entry name" value="MITOCHONDRIAL METAL TRANSPORTER 1-RELATED"/>
    <property type="match status" value="1"/>
</dbReference>
<evidence type="ECO:0000256" key="8">
    <source>
        <dbReference type="SAM" id="MobiDB-lite"/>
    </source>
</evidence>
<evidence type="ECO:0000256" key="6">
    <source>
        <dbReference type="ARBA" id="ARBA00023065"/>
    </source>
</evidence>
<accession>A0A0U9HKE0</accession>
<keyword evidence="6" id="KW-0406">Ion transport</keyword>
<protein>
    <submittedName>
        <fullName evidence="10">Cation efflux family protein</fullName>
    </submittedName>
</protein>
<dbReference type="STRING" id="105231.A0A0U9HKE0"/>
<dbReference type="GO" id="GO:0008324">
    <property type="term" value="F:monoatomic cation transmembrane transporter activity"/>
    <property type="evidence" value="ECO:0000318"/>
    <property type="project" value="GO_Central"/>
</dbReference>
<feature type="domain" description="Cation efflux protein cytoplasmic" evidence="9">
    <location>
        <begin position="281"/>
        <end position="356"/>
    </location>
</feature>
<evidence type="ECO:0000256" key="2">
    <source>
        <dbReference type="ARBA" id="ARBA00008873"/>
    </source>
</evidence>
<evidence type="ECO:0000256" key="4">
    <source>
        <dbReference type="ARBA" id="ARBA00022692"/>
    </source>
</evidence>
<dbReference type="GO" id="GO:0016020">
    <property type="term" value="C:membrane"/>
    <property type="evidence" value="ECO:0000318"/>
    <property type="project" value="GO_Central"/>
</dbReference>
<dbReference type="Gene3D" id="3.30.70.1350">
    <property type="entry name" value="Cation efflux protein, cytoplasmic domain"/>
    <property type="match status" value="1"/>
</dbReference>
<keyword evidence="3" id="KW-0813">Transport</keyword>
<evidence type="ECO:0000313" key="10">
    <source>
        <dbReference type="EMBL" id="GAQ87290.1"/>
    </source>
</evidence>
<dbReference type="InterPro" id="IPR036837">
    <property type="entry name" value="Cation_efflux_CTD_sf"/>
</dbReference>
<dbReference type="Pfam" id="PF16916">
    <property type="entry name" value="ZT_dimer"/>
    <property type="match status" value="1"/>
</dbReference>
<evidence type="ECO:0000256" key="3">
    <source>
        <dbReference type="ARBA" id="ARBA00022448"/>
    </source>
</evidence>
<name>A0A0U9HKE0_KLENI</name>
<keyword evidence="7" id="KW-0472">Membrane</keyword>
<keyword evidence="4" id="KW-0812">Transmembrane</keyword>
<evidence type="ECO:0000256" key="1">
    <source>
        <dbReference type="ARBA" id="ARBA00004127"/>
    </source>
</evidence>
<feature type="region of interest" description="Disordered" evidence="8">
    <location>
        <begin position="141"/>
        <end position="197"/>
    </location>
</feature>
<sequence>MESRLQGLPSEILTRLLEIPGTRKLSLCSKAFYKLAEKTANQQASPRSVEEDRESSAEDPEEMALFRVRGGKMVASREGLCFVPANDIVCIYYERELAMTSTDKDRSTSTGLFTPNTNHYNSANSTGRLLDALHKQNGVDAGVASSGRLKKNLSVAPEEQAQRDERGGHRQKYKKPRAEKHTRRNSKLDVSVEKENSDQRPRLYNDALLEVEQRILAMVSARLATMKAGTDVASLAAALVADQFEWWIDPTGAILLALYTIVNWSGTVRENVQSLVGQSAPPEFLAKITYLCWNHHRDILQIDTVRAYVFGSHMFSEVDIVLPGDMPLREAHDIGESLQNKLERLPEIERAFVHLDFEVSHKPEHNPSLVPPTPGRTQAEAQSAPGAELV</sequence>
<dbReference type="SUPFAM" id="SSF160240">
    <property type="entry name" value="Cation efflux protein cytoplasmic domain-like"/>
    <property type="match status" value="1"/>
</dbReference>
<feature type="region of interest" description="Disordered" evidence="8">
    <location>
        <begin position="40"/>
        <end position="60"/>
    </location>
</feature>
<evidence type="ECO:0000256" key="5">
    <source>
        <dbReference type="ARBA" id="ARBA00022989"/>
    </source>
</evidence>
<dbReference type="AlphaFoldDB" id="A0A0U9HKE0"/>
<comment type="similarity">
    <text evidence="2">Belongs to the cation diffusion facilitator (CDF) transporter (TC 2.A.4) family. SLC30A subfamily.</text>
</comment>
<feature type="compositionally biased region" description="Basic and acidic residues" evidence="8">
    <location>
        <begin position="186"/>
        <end position="197"/>
    </location>
</feature>
<dbReference type="InterPro" id="IPR027469">
    <property type="entry name" value="Cation_efflux_TMD_sf"/>
</dbReference>
<dbReference type="EMBL" id="DF237292">
    <property type="protein sequence ID" value="GAQ87290.1"/>
    <property type="molecule type" value="Genomic_DNA"/>
</dbReference>
<proteinExistence type="inferred from homology"/>
<comment type="subcellular location">
    <subcellularLocation>
        <location evidence="1">Endomembrane system</location>
        <topology evidence="1">Multi-pass membrane protein</topology>
    </subcellularLocation>
</comment>
<feature type="region of interest" description="Disordered" evidence="8">
    <location>
        <begin position="101"/>
        <end position="122"/>
    </location>
</feature>
<keyword evidence="11" id="KW-1185">Reference proteome</keyword>
<dbReference type="PANTHER" id="PTHR43840:SF13">
    <property type="entry name" value="CATION EFFLUX PROTEIN CYTOPLASMIC DOMAIN-CONTAINING PROTEIN"/>
    <property type="match status" value="1"/>
</dbReference>
<feature type="compositionally biased region" description="Polar residues" evidence="8">
    <location>
        <begin position="108"/>
        <end position="122"/>
    </location>
</feature>
<organism evidence="10 11">
    <name type="scientific">Klebsormidium nitens</name>
    <name type="common">Green alga</name>
    <name type="synonym">Ulothrix nitens</name>
    <dbReference type="NCBI Taxonomy" id="105231"/>
    <lineage>
        <taxon>Eukaryota</taxon>
        <taxon>Viridiplantae</taxon>
        <taxon>Streptophyta</taxon>
        <taxon>Klebsormidiophyceae</taxon>
        <taxon>Klebsormidiales</taxon>
        <taxon>Klebsormidiaceae</taxon>
        <taxon>Klebsormidium</taxon>
    </lineage>
</organism>
<evidence type="ECO:0000259" key="9">
    <source>
        <dbReference type="Pfam" id="PF16916"/>
    </source>
</evidence>
<gene>
    <name evidence="10" type="ORF">KFL_003430090</name>
</gene>
<reference evidence="10 11" key="1">
    <citation type="journal article" date="2014" name="Nat. Commun.">
        <title>Klebsormidium flaccidum genome reveals primary factors for plant terrestrial adaptation.</title>
        <authorList>
            <person name="Hori K."/>
            <person name="Maruyama F."/>
            <person name="Fujisawa T."/>
            <person name="Togashi T."/>
            <person name="Yamamoto N."/>
            <person name="Seo M."/>
            <person name="Sato S."/>
            <person name="Yamada T."/>
            <person name="Mori H."/>
            <person name="Tajima N."/>
            <person name="Moriyama T."/>
            <person name="Ikeuchi M."/>
            <person name="Watanabe M."/>
            <person name="Wada H."/>
            <person name="Kobayashi K."/>
            <person name="Saito M."/>
            <person name="Masuda T."/>
            <person name="Sasaki-Sekimoto Y."/>
            <person name="Mashiguchi K."/>
            <person name="Awai K."/>
            <person name="Shimojima M."/>
            <person name="Masuda S."/>
            <person name="Iwai M."/>
            <person name="Nobusawa T."/>
            <person name="Narise T."/>
            <person name="Kondo S."/>
            <person name="Saito H."/>
            <person name="Sato R."/>
            <person name="Murakawa M."/>
            <person name="Ihara Y."/>
            <person name="Oshima-Yamada Y."/>
            <person name="Ohtaka K."/>
            <person name="Satoh M."/>
            <person name="Sonobe K."/>
            <person name="Ishii M."/>
            <person name="Ohtani R."/>
            <person name="Kanamori-Sato M."/>
            <person name="Honoki R."/>
            <person name="Miyazaki D."/>
            <person name="Mochizuki H."/>
            <person name="Umetsu J."/>
            <person name="Higashi K."/>
            <person name="Shibata D."/>
            <person name="Kamiya Y."/>
            <person name="Sato N."/>
            <person name="Nakamura Y."/>
            <person name="Tabata S."/>
            <person name="Ida S."/>
            <person name="Kurokawa K."/>
            <person name="Ohta H."/>
        </authorList>
    </citation>
    <scope>NUCLEOTIDE SEQUENCE [LARGE SCALE GENOMIC DNA]</scope>
    <source>
        <strain evidence="10 11">NIES-2285</strain>
    </source>
</reference>
<dbReference type="OrthoDB" id="78296at2759"/>
<dbReference type="Proteomes" id="UP000054558">
    <property type="component" value="Unassembled WGS sequence"/>
</dbReference>
<keyword evidence="5" id="KW-1133">Transmembrane helix</keyword>
<feature type="compositionally biased region" description="Basic residues" evidence="8">
    <location>
        <begin position="169"/>
        <end position="185"/>
    </location>
</feature>
<dbReference type="GO" id="GO:0012505">
    <property type="term" value="C:endomembrane system"/>
    <property type="evidence" value="ECO:0007669"/>
    <property type="project" value="UniProtKB-SubCell"/>
</dbReference>
<dbReference type="FunFam" id="3.30.70.1350:FF:000001">
    <property type="entry name" value="Metal tolerance protein 11"/>
    <property type="match status" value="1"/>
</dbReference>
<dbReference type="InterPro" id="IPR050291">
    <property type="entry name" value="CDF_Transporter"/>
</dbReference>
<feature type="region of interest" description="Disordered" evidence="8">
    <location>
        <begin position="362"/>
        <end position="390"/>
    </location>
</feature>
<dbReference type="InterPro" id="IPR027470">
    <property type="entry name" value="Cation_efflux_CTD"/>
</dbReference>
<evidence type="ECO:0000313" key="11">
    <source>
        <dbReference type="Proteomes" id="UP000054558"/>
    </source>
</evidence>